<dbReference type="Pfam" id="PF10973">
    <property type="entry name" value="DUF2799"/>
    <property type="match status" value="1"/>
</dbReference>
<dbReference type="RefSeq" id="WP_168835346.1">
    <property type="nucleotide sequence ID" value="NZ_JABAIK010000004.1"/>
</dbReference>
<evidence type="ECO:0000313" key="2">
    <source>
        <dbReference type="Proteomes" id="UP000535589"/>
    </source>
</evidence>
<reference evidence="1 2" key="1">
    <citation type="submission" date="2020-04" db="EMBL/GenBank/DDBJ databases">
        <title>Vibrio sp. SM6, a novel species isolated from seawater.</title>
        <authorList>
            <person name="Wang X."/>
        </authorList>
    </citation>
    <scope>NUCLEOTIDE SEQUENCE [LARGE SCALE GENOMIC DNA]</scope>
    <source>
        <strain evidence="1 2">SM6</strain>
    </source>
</reference>
<keyword evidence="2" id="KW-1185">Reference proteome</keyword>
<organism evidence="1 2">
    <name type="scientific">Vibrio agarilyticus</name>
    <dbReference type="NCBI Taxonomy" id="2726741"/>
    <lineage>
        <taxon>Bacteria</taxon>
        <taxon>Pseudomonadati</taxon>
        <taxon>Pseudomonadota</taxon>
        <taxon>Gammaproteobacteria</taxon>
        <taxon>Vibrionales</taxon>
        <taxon>Vibrionaceae</taxon>
        <taxon>Vibrio</taxon>
    </lineage>
</organism>
<gene>
    <name evidence="1" type="ORF">HGP28_04890</name>
</gene>
<protein>
    <submittedName>
        <fullName evidence="1">DUF2799 domain-containing protein</fullName>
    </submittedName>
</protein>
<dbReference type="AlphaFoldDB" id="A0A7X8TNY3"/>
<dbReference type="InterPro" id="IPR021242">
    <property type="entry name" value="DUF2799"/>
</dbReference>
<evidence type="ECO:0000313" key="1">
    <source>
        <dbReference type="EMBL" id="NLS12231.1"/>
    </source>
</evidence>
<sequence length="117" mass="13444">MVGIRIWLCLSIGLLWGCSNTTEQLVRDGDWYQVGYRDGISGKLSRPWGELQQLGAVRQSDYDEGYLEGLDEYCNPDFAYQIGLSGQEYFGACAGTPQGQRFRLEWQRGHQDFRMTY</sequence>
<name>A0A7X8TNY3_9VIBR</name>
<accession>A0A7X8TNY3</accession>
<proteinExistence type="predicted"/>
<dbReference type="EMBL" id="JABAIK010000004">
    <property type="protein sequence ID" value="NLS12231.1"/>
    <property type="molecule type" value="Genomic_DNA"/>
</dbReference>
<dbReference type="Proteomes" id="UP000535589">
    <property type="component" value="Unassembled WGS sequence"/>
</dbReference>
<comment type="caution">
    <text evidence="1">The sequence shown here is derived from an EMBL/GenBank/DDBJ whole genome shotgun (WGS) entry which is preliminary data.</text>
</comment>